<feature type="transmembrane region" description="Helical" evidence="1">
    <location>
        <begin position="12"/>
        <end position="34"/>
    </location>
</feature>
<accession>A0ABN5XLB4</accession>
<sequence>MNTYILNDLKRKWWQIVLVGILCAIVIIVSRTVLVKPIMVHGPINASVIFTVDNKTPDTIVKDDLHLRGMLQSQGFIMGFVKQSSHVLDWSKLNANWNTMDGVNQFKWYQQHIFVNTEDPKIYELYIMFNPNDVQDPDYTKAHLDVFINQYITYANGKVQAIDPNYSVRLVDMQITEGDAQFQNEGFLPVKYGIIGFVLGSMVMILFVSVTAVRKYRHGR</sequence>
<keyword evidence="1" id="KW-0472">Membrane</keyword>
<name>A0ABN5XLB4_9FIRM</name>
<evidence type="ECO:0000313" key="2">
    <source>
        <dbReference type="EMBL" id="BBU33587.1"/>
    </source>
</evidence>
<dbReference type="EMBL" id="AP022321">
    <property type="protein sequence ID" value="BBU33587.1"/>
    <property type="molecule type" value="Genomic_DNA"/>
</dbReference>
<dbReference type="RefSeq" id="WP_178884056.1">
    <property type="nucleotide sequence ID" value="NZ_AP022321.1"/>
</dbReference>
<organism evidence="2 3">
    <name type="scientific">Veillonella nakazawae</name>
    <dbReference type="NCBI Taxonomy" id="2682456"/>
    <lineage>
        <taxon>Bacteria</taxon>
        <taxon>Bacillati</taxon>
        <taxon>Bacillota</taxon>
        <taxon>Negativicutes</taxon>
        <taxon>Veillonellales</taxon>
        <taxon>Veillonellaceae</taxon>
        <taxon>Veillonella</taxon>
    </lineage>
</organism>
<reference evidence="2 3" key="1">
    <citation type="journal article" date="2020" name="Int. J. Syst. Evol. Microbiol.">
        <title>Veillonella nakazawae sp. nov., an anaerobic gram-negative coccus isolated from the oral cavity of Japanese children.</title>
        <authorList>
            <person name="Mashima I."/>
            <person name="Theodorea C.F."/>
            <person name="Djais A.A."/>
            <person name="Kunihiro T."/>
            <person name="Kawamura Y."/>
            <person name="Otomo M."/>
            <person name="Saitoh M."/>
            <person name="Tamai R."/>
            <person name="Kiyoura Y."/>
        </authorList>
    </citation>
    <scope>NUCLEOTIDE SEQUENCE [LARGE SCALE GENOMIC DNA]</scope>
    <source>
        <strain evidence="2 3">T1-7</strain>
    </source>
</reference>
<protein>
    <recommendedName>
        <fullName evidence="4">Chain length determinant protein</fullName>
    </recommendedName>
</protein>
<evidence type="ECO:0008006" key="4">
    <source>
        <dbReference type="Google" id="ProtNLM"/>
    </source>
</evidence>
<keyword evidence="1" id="KW-1133">Transmembrane helix</keyword>
<evidence type="ECO:0000256" key="1">
    <source>
        <dbReference type="SAM" id="Phobius"/>
    </source>
</evidence>
<gene>
    <name evidence="2" type="ORF">VEIT17_00330</name>
</gene>
<proteinExistence type="predicted"/>
<keyword evidence="1" id="KW-0812">Transmembrane</keyword>
<evidence type="ECO:0000313" key="3">
    <source>
        <dbReference type="Proteomes" id="UP000509249"/>
    </source>
</evidence>
<dbReference type="Proteomes" id="UP000509249">
    <property type="component" value="Chromosome"/>
</dbReference>
<keyword evidence="3" id="KW-1185">Reference proteome</keyword>
<feature type="transmembrane region" description="Helical" evidence="1">
    <location>
        <begin position="192"/>
        <end position="213"/>
    </location>
</feature>